<sequence>MQRKFHHDFFAINDNIKTRDCHSTTMTEPLRLGFIGLSTKGWASTHLVPPLLAPPLSSQYKLLAVSTTNPTSAEASAAKYSTTNTTVKAYHTPESIASDPDLDMIAVSVKTPNHVENATKVIEAGKDLFIEWPAGRGLKETKLLANFAKAKGIRTIVGLQARQSVLFRKVKKLVEEGEIGDVLSTSMTSRIAGPYVHWGPTVFKGFEYPLKKDNGATLLDIAGGHFLEAFTYILGPVDTVSATAVVQHTSSQVVNADGTPTGDVIPIDSPSQVAVSGTLKSGAVISLHWRAGLETPSNVKAATPLLWVIDGTKGSIRIESDHPWAAFVEMYEPTQLWVNGEEVKVEDDGKTNEGRAWEEYLKGEGAGDYPDLQHAVQIKSIIDAIWRSAEGGVKVSL</sequence>
<evidence type="ECO:0000259" key="3">
    <source>
        <dbReference type="Pfam" id="PF22685"/>
    </source>
</evidence>
<keyword evidence="5" id="KW-1185">Reference proteome</keyword>
<dbReference type="InterPro" id="IPR000683">
    <property type="entry name" value="Gfo/Idh/MocA-like_OxRdtase_N"/>
</dbReference>
<evidence type="ECO:0000313" key="4">
    <source>
        <dbReference type="EMBL" id="KAK0439661.1"/>
    </source>
</evidence>
<dbReference type="PANTHER" id="PTHR43818">
    <property type="entry name" value="BCDNA.GH03377"/>
    <property type="match status" value="1"/>
</dbReference>
<proteinExistence type="predicted"/>
<evidence type="ECO:0000256" key="1">
    <source>
        <dbReference type="ARBA" id="ARBA00023002"/>
    </source>
</evidence>
<dbReference type="Gene3D" id="3.40.50.720">
    <property type="entry name" value="NAD(P)-binding Rossmann-like Domain"/>
    <property type="match status" value="1"/>
</dbReference>
<dbReference type="EMBL" id="JAUEPT010000037">
    <property type="protein sequence ID" value="KAK0439661.1"/>
    <property type="molecule type" value="Genomic_DNA"/>
</dbReference>
<organism evidence="4 5">
    <name type="scientific">Armillaria borealis</name>
    <dbReference type="NCBI Taxonomy" id="47425"/>
    <lineage>
        <taxon>Eukaryota</taxon>
        <taxon>Fungi</taxon>
        <taxon>Dikarya</taxon>
        <taxon>Basidiomycota</taxon>
        <taxon>Agaricomycotina</taxon>
        <taxon>Agaricomycetes</taxon>
        <taxon>Agaricomycetidae</taxon>
        <taxon>Agaricales</taxon>
        <taxon>Marasmiineae</taxon>
        <taxon>Physalacriaceae</taxon>
        <taxon>Armillaria</taxon>
    </lineage>
</organism>
<dbReference type="InterPro" id="IPR055080">
    <property type="entry name" value="Gal80p-like_C"/>
</dbReference>
<dbReference type="GO" id="GO:0016491">
    <property type="term" value="F:oxidoreductase activity"/>
    <property type="evidence" value="ECO:0007669"/>
    <property type="project" value="UniProtKB-KW"/>
</dbReference>
<feature type="domain" description="Gfo/Idh/MocA-like oxidoreductase N-terminal" evidence="2">
    <location>
        <begin position="31"/>
        <end position="158"/>
    </location>
</feature>
<protein>
    <submittedName>
        <fullName evidence="4">NAD-binding Rossmann fold oxidoreductase</fullName>
    </submittedName>
</protein>
<dbReference type="Pfam" id="PF22685">
    <property type="entry name" value="Gal80p_C-like"/>
    <property type="match status" value="1"/>
</dbReference>
<dbReference type="InterPro" id="IPR036291">
    <property type="entry name" value="NAD(P)-bd_dom_sf"/>
</dbReference>
<dbReference type="InterPro" id="IPR050463">
    <property type="entry name" value="Gfo/Idh/MocA_oxidrdct_glycsds"/>
</dbReference>
<dbReference type="GO" id="GO:0000166">
    <property type="term" value="F:nucleotide binding"/>
    <property type="evidence" value="ECO:0007669"/>
    <property type="project" value="InterPro"/>
</dbReference>
<dbReference type="AlphaFoldDB" id="A0AA39JD90"/>
<name>A0AA39JD90_9AGAR</name>
<evidence type="ECO:0000259" key="2">
    <source>
        <dbReference type="Pfam" id="PF01408"/>
    </source>
</evidence>
<keyword evidence="1" id="KW-0560">Oxidoreductase</keyword>
<accession>A0AA39JD90</accession>
<dbReference type="SUPFAM" id="SSF55347">
    <property type="entry name" value="Glyceraldehyde-3-phosphate dehydrogenase-like, C-terminal domain"/>
    <property type="match status" value="1"/>
</dbReference>
<dbReference type="Pfam" id="PF01408">
    <property type="entry name" value="GFO_IDH_MocA"/>
    <property type="match status" value="1"/>
</dbReference>
<comment type="caution">
    <text evidence="4">The sequence shown here is derived from an EMBL/GenBank/DDBJ whole genome shotgun (WGS) entry which is preliminary data.</text>
</comment>
<dbReference type="Proteomes" id="UP001175226">
    <property type="component" value="Unassembled WGS sequence"/>
</dbReference>
<evidence type="ECO:0000313" key="5">
    <source>
        <dbReference type="Proteomes" id="UP001175226"/>
    </source>
</evidence>
<dbReference type="PANTHER" id="PTHR43818:SF11">
    <property type="entry name" value="BCDNA.GH03377"/>
    <property type="match status" value="1"/>
</dbReference>
<dbReference type="Gene3D" id="3.30.360.10">
    <property type="entry name" value="Dihydrodipicolinate Reductase, domain 2"/>
    <property type="match status" value="1"/>
</dbReference>
<dbReference type="SUPFAM" id="SSF51735">
    <property type="entry name" value="NAD(P)-binding Rossmann-fold domains"/>
    <property type="match status" value="1"/>
</dbReference>
<gene>
    <name evidence="4" type="ORF">EV421DRAFT_847166</name>
</gene>
<reference evidence="4" key="1">
    <citation type="submission" date="2023-06" db="EMBL/GenBank/DDBJ databases">
        <authorList>
            <consortium name="Lawrence Berkeley National Laboratory"/>
            <person name="Ahrendt S."/>
            <person name="Sahu N."/>
            <person name="Indic B."/>
            <person name="Wong-Bajracharya J."/>
            <person name="Merenyi Z."/>
            <person name="Ke H.-M."/>
            <person name="Monk M."/>
            <person name="Kocsube S."/>
            <person name="Drula E."/>
            <person name="Lipzen A."/>
            <person name="Balint B."/>
            <person name="Henrissat B."/>
            <person name="Andreopoulos B."/>
            <person name="Martin F.M."/>
            <person name="Harder C.B."/>
            <person name="Rigling D."/>
            <person name="Ford K.L."/>
            <person name="Foster G.D."/>
            <person name="Pangilinan J."/>
            <person name="Papanicolaou A."/>
            <person name="Barry K."/>
            <person name="LaButti K."/>
            <person name="Viragh M."/>
            <person name="Koriabine M."/>
            <person name="Yan M."/>
            <person name="Riley R."/>
            <person name="Champramary S."/>
            <person name="Plett K.L."/>
            <person name="Tsai I.J."/>
            <person name="Slot J."/>
            <person name="Sipos G."/>
            <person name="Plett J."/>
            <person name="Nagy L.G."/>
            <person name="Grigoriev I.V."/>
        </authorList>
    </citation>
    <scope>NUCLEOTIDE SEQUENCE</scope>
    <source>
        <strain evidence="4">FPL87.14</strain>
    </source>
</reference>
<feature type="domain" description="Gal80p-like C-terminal" evidence="3">
    <location>
        <begin position="168"/>
        <end position="320"/>
    </location>
</feature>